<evidence type="ECO:0000256" key="6">
    <source>
        <dbReference type="ARBA" id="ARBA00022737"/>
    </source>
</evidence>
<keyword evidence="12" id="KW-1185">Reference proteome</keyword>
<proteinExistence type="predicted"/>
<organism evidence="11 12">
    <name type="scientific">Rubroshorea leprosula</name>
    <dbReference type="NCBI Taxonomy" id="152421"/>
    <lineage>
        <taxon>Eukaryota</taxon>
        <taxon>Viridiplantae</taxon>
        <taxon>Streptophyta</taxon>
        <taxon>Embryophyta</taxon>
        <taxon>Tracheophyta</taxon>
        <taxon>Spermatophyta</taxon>
        <taxon>Magnoliopsida</taxon>
        <taxon>eudicotyledons</taxon>
        <taxon>Gunneridae</taxon>
        <taxon>Pentapetalae</taxon>
        <taxon>rosids</taxon>
        <taxon>malvids</taxon>
        <taxon>Malvales</taxon>
        <taxon>Dipterocarpaceae</taxon>
        <taxon>Rubroshorea</taxon>
    </lineage>
</organism>
<dbReference type="InterPro" id="IPR034285">
    <property type="entry name" value="CuRO_2_LCC"/>
</dbReference>
<comment type="catalytic activity">
    <reaction evidence="1">
        <text>4 hydroquinone + O2 = 4 benzosemiquinone + 2 H2O</text>
        <dbReference type="Rhea" id="RHEA:11276"/>
        <dbReference type="ChEBI" id="CHEBI:15377"/>
        <dbReference type="ChEBI" id="CHEBI:15379"/>
        <dbReference type="ChEBI" id="CHEBI:17594"/>
        <dbReference type="ChEBI" id="CHEBI:17977"/>
        <dbReference type="EC" id="1.10.3.2"/>
    </reaction>
</comment>
<accession>A0AAV5J0E5</accession>
<keyword evidence="8" id="KW-0186">Copper</keyword>
<evidence type="ECO:0000256" key="2">
    <source>
        <dbReference type="ARBA" id="ARBA00004271"/>
    </source>
</evidence>
<dbReference type="Pfam" id="PF00394">
    <property type="entry name" value="Cu-oxidase"/>
    <property type="match status" value="1"/>
</dbReference>
<gene>
    <name evidence="11" type="ORF">SLEP1_g17616</name>
</gene>
<evidence type="ECO:0000256" key="8">
    <source>
        <dbReference type="ARBA" id="ARBA00023008"/>
    </source>
</evidence>
<evidence type="ECO:0000256" key="1">
    <source>
        <dbReference type="ARBA" id="ARBA00000349"/>
    </source>
</evidence>
<dbReference type="GO" id="GO:0046274">
    <property type="term" value="P:lignin catabolic process"/>
    <property type="evidence" value="ECO:0007669"/>
    <property type="project" value="UniProtKB-KW"/>
</dbReference>
<dbReference type="AlphaFoldDB" id="A0AAV5J0E5"/>
<dbReference type="GO" id="GO:0048046">
    <property type="term" value="C:apoplast"/>
    <property type="evidence" value="ECO:0007669"/>
    <property type="project" value="UniProtKB-SubCell"/>
</dbReference>
<comment type="subcellular location">
    <subcellularLocation>
        <location evidence="2">Secreted</location>
        <location evidence="2">Extracellular space</location>
        <location evidence="2">Apoplast</location>
    </subcellularLocation>
</comment>
<evidence type="ECO:0000256" key="3">
    <source>
        <dbReference type="ARBA" id="ARBA00012297"/>
    </source>
</evidence>
<evidence type="ECO:0000259" key="10">
    <source>
        <dbReference type="Pfam" id="PF00394"/>
    </source>
</evidence>
<protein>
    <recommendedName>
        <fullName evidence="3">laccase</fullName>
        <ecNumber evidence="3">1.10.3.2</ecNumber>
    </recommendedName>
</protein>
<dbReference type="GO" id="GO:0052716">
    <property type="term" value="F:hydroquinone:oxygen oxidoreductase activity"/>
    <property type="evidence" value="ECO:0007669"/>
    <property type="project" value="UniProtKB-EC"/>
</dbReference>
<evidence type="ECO:0000256" key="5">
    <source>
        <dbReference type="ARBA" id="ARBA00022525"/>
    </source>
</evidence>
<dbReference type="InterPro" id="IPR001117">
    <property type="entry name" value="Cu-oxidase_2nd"/>
</dbReference>
<reference evidence="11 12" key="1">
    <citation type="journal article" date="2021" name="Commun. Biol.">
        <title>The genome of Shorea leprosula (Dipterocarpaceae) highlights the ecological relevance of drought in aseasonal tropical rainforests.</title>
        <authorList>
            <person name="Ng K.K.S."/>
            <person name="Kobayashi M.J."/>
            <person name="Fawcett J.A."/>
            <person name="Hatakeyama M."/>
            <person name="Paape T."/>
            <person name="Ng C.H."/>
            <person name="Ang C.C."/>
            <person name="Tnah L.H."/>
            <person name="Lee C.T."/>
            <person name="Nishiyama T."/>
            <person name="Sese J."/>
            <person name="O'Brien M.J."/>
            <person name="Copetti D."/>
            <person name="Mohd Noor M.I."/>
            <person name="Ong R.C."/>
            <person name="Putra M."/>
            <person name="Sireger I.Z."/>
            <person name="Indrioko S."/>
            <person name="Kosugi Y."/>
            <person name="Izuno A."/>
            <person name="Isagi Y."/>
            <person name="Lee S.L."/>
            <person name="Shimizu K.K."/>
        </authorList>
    </citation>
    <scope>NUCLEOTIDE SEQUENCE [LARGE SCALE GENOMIC DNA]</scope>
    <source>
        <strain evidence="11">214</strain>
    </source>
</reference>
<dbReference type="PANTHER" id="PTHR11709:SF207">
    <property type="entry name" value="LACCASE-11"/>
    <property type="match status" value="1"/>
</dbReference>
<evidence type="ECO:0000256" key="4">
    <source>
        <dbReference type="ARBA" id="ARBA00022523"/>
    </source>
</evidence>
<name>A0AAV5J0E5_9ROSI</name>
<evidence type="ECO:0000256" key="9">
    <source>
        <dbReference type="ARBA" id="ARBA00023185"/>
    </source>
</evidence>
<dbReference type="SUPFAM" id="SSF49503">
    <property type="entry name" value="Cupredoxins"/>
    <property type="match status" value="1"/>
</dbReference>
<dbReference type="EC" id="1.10.3.2" evidence="3"/>
<feature type="domain" description="Plastocyanin-like" evidence="10">
    <location>
        <begin position="93"/>
        <end position="173"/>
    </location>
</feature>
<dbReference type="EMBL" id="BPVZ01000024">
    <property type="protein sequence ID" value="GKV05629.1"/>
    <property type="molecule type" value="Genomic_DNA"/>
</dbReference>
<dbReference type="PANTHER" id="PTHR11709">
    <property type="entry name" value="MULTI-COPPER OXIDASE"/>
    <property type="match status" value="1"/>
</dbReference>
<sequence length="220" mass="25121">MAMQLNRHLGLLFLIFYFVGFLSFPVEAALKKYQFDIRVKNVRKLCHSKPIVTVNGREEHAQILWLRATVYGAIVILPKEGTPFLFPRPHRSTKIILEEWSNSDVETIVNQANRLEVPPPTSDAHTINGRPGSLFPCSQKDTFTMEVESGKTYLLRIINAALNDQVFFTITGQTTNVLVKADQAPGWYFMAARPFMDAPVPWITRQSQPFYSTRECPTQF</sequence>
<evidence type="ECO:0000256" key="7">
    <source>
        <dbReference type="ARBA" id="ARBA00023002"/>
    </source>
</evidence>
<dbReference type="CDD" id="cd13875">
    <property type="entry name" value="CuRO_2_LCC_plant"/>
    <property type="match status" value="1"/>
</dbReference>
<keyword evidence="5" id="KW-0964">Secreted</keyword>
<keyword evidence="9" id="KW-0439">Lignin degradation</keyword>
<dbReference type="InterPro" id="IPR045087">
    <property type="entry name" value="Cu-oxidase_fam"/>
</dbReference>
<keyword evidence="6" id="KW-0677">Repeat</keyword>
<dbReference type="InterPro" id="IPR008972">
    <property type="entry name" value="Cupredoxin"/>
</dbReference>
<dbReference type="Proteomes" id="UP001054252">
    <property type="component" value="Unassembled WGS sequence"/>
</dbReference>
<keyword evidence="7" id="KW-0560">Oxidoreductase</keyword>
<evidence type="ECO:0000313" key="11">
    <source>
        <dbReference type="EMBL" id="GKV05629.1"/>
    </source>
</evidence>
<comment type="caution">
    <text evidence="11">The sequence shown here is derived from an EMBL/GenBank/DDBJ whole genome shotgun (WGS) entry which is preliminary data.</text>
</comment>
<keyword evidence="4" id="KW-0052">Apoplast</keyword>
<evidence type="ECO:0000313" key="12">
    <source>
        <dbReference type="Proteomes" id="UP001054252"/>
    </source>
</evidence>
<dbReference type="Gene3D" id="2.60.40.420">
    <property type="entry name" value="Cupredoxins - blue copper proteins"/>
    <property type="match status" value="1"/>
</dbReference>